<dbReference type="GO" id="GO:0042776">
    <property type="term" value="P:proton motive force-driven mitochondrial ATP synthesis"/>
    <property type="evidence" value="ECO:0007669"/>
    <property type="project" value="TreeGrafter"/>
</dbReference>
<evidence type="ECO:0000256" key="5">
    <source>
        <dbReference type="ARBA" id="ARBA00022840"/>
    </source>
</evidence>
<proteinExistence type="predicted"/>
<gene>
    <name evidence="8" type="ORF">V8G54_007426</name>
</gene>
<keyword evidence="5" id="KW-0067">ATP-binding</keyword>
<keyword evidence="3" id="KW-0547">Nucleotide-binding</keyword>
<dbReference type="PANTHER" id="PTHR15184:SF80">
    <property type="entry name" value="ATP SYNTHASE SUBUNIT BETA-1, MITOCHONDRIAL-RELATED"/>
    <property type="match status" value="1"/>
</dbReference>
<keyword evidence="4" id="KW-0375">Hydrogen ion transport</keyword>
<keyword evidence="9" id="KW-1185">Reference proteome</keyword>
<dbReference type="GO" id="GO:0005524">
    <property type="term" value="F:ATP binding"/>
    <property type="evidence" value="ECO:0007669"/>
    <property type="project" value="UniProtKB-KW"/>
</dbReference>
<dbReference type="EC" id="7.1.2.2" evidence="1"/>
<keyword evidence="2" id="KW-0813">Transport</keyword>
<feature type="compositionally biased region" description="Basic residues" evidence="7">
    <location>
        <begin position="88"/>
        <end position="106"/>
    </location>
</feature>
<dbReference type="EMBL" id="CP144699">
    <property type="protein sequence ID" value="WVZ20104.1"/>
    <property type="molecule type" value="Genomic_DNA"/>
</dbReference>
<accession>A0AAQ3S922</accession>
<dbReference type="Gene3D" id="3.40.50.12240">
    <property type="match status" value="1"/>
</dbReference>
<dbReference type="GO" id="GO:0005739">
    <property type="term" value="C:mitochondrion"/>
    <property type="evidence" value="ECO:0007669"/>
    <property type="project" value="GOC"/>
</dbReference>
<evidence type="ECO:0000313" key="8">
    <source>
        <dbReference type="EMBL" id="WVZ20104.1"/>
    </source>
</evidence>
<evidence type="ECO:0000256" key="6">
    <source>
        <dbReference type="ARBA" id="ARBA00048383"/>
    </source>
</evidence>
<evidence type="ECO:0000256" key="1">
    <source>
        <dbReference type="ARBA" id="ARBA00012473"/>
    </source>
</evidence>
<dbReference type="GO" id="GO:0046933">
    <property type="term" value="F:proton-transporting ATP synthase activity, rotational mechanism"/>
    <property type="evidence" value="ECO:0007669"/>
    <property type="project" value="TreeGrafter"/>
</dbReference>
<feature type="region of interest" description="Disordered" evidence="7">
    <location>
        <begin position="81"/>
        <end position="121"/>
    </location>
</feature>
<evidence type="ECO:0000256" key="2">
    <source>
        <dbReference type="ARBA" id="ARBA00022448"/>
    </source>
</evidence>
<comment type="catalytic activity">
    <reaction evidence="6">
        <text>ATP + H2O + 4 H(+)(in) = ADP + phosphate + 5 H(+)(out)</text>
        <dbReference type="Rhea" id="RHEA:57720"/>
        <dbReference type="ChEBI" id="CHEBI:15377"/>
        <dbReference type="ChEBI" id="CHEBI:15378"/>
        <dbReference type="ChEBI" id="CHEBI:30616"/>
        <dbReference type="ChEBI" id="CHEBI:43474"/>
        <dbReference type="ChEBI" id="CHEBI:456216"/>
        <dbReference type="EC" id="7.1.2.2"/>
    </reaction>
</comment>
<dbReference type="Proteomes" id="UP001374535">
    <property type="component" value="Chromosome 2"/>
</dbReference>
<keyword evidence="4" id="KW-0406">Ion transport</keyword>
<reference evidence="8 9" key="1">
    <citation type="journal article" date="2023" name="Life. Sci Alliance">
        <title>Evolutionary insights into 3D genome organization and epigenetic landscape of Vigna mungo.</title>
        <authorList>
            <person name="Junaid A."/>
            <person name="Singh B."/>
            <person name="Bhatia S."/>
        </authorList>
    </citation>
    <scope>NUCLEOTIDE SEQUENCE [LARGE SCALE GENOMIC DNA]</scope>
    <source>
        <strain evidence="8">Urdbean</strain>
    </source>
</reference>
<evidence type="ECO:0000256" key="4">
    <source>
        <dbReference type="ARBA" id="ARBA00022781"/>
    </source>
</evidence>
<dbReference type="AlphaFoldDB" id="A0AAQ3S922"/>
<dbReference type="PANTHER" id="PTHR15184">
    <property type="entry name" value="ATP SYNTHASE"/>
    <property type="match status" value="1"/>
</dbReference>
<evidence type="ECO:0000256" key="7">
    <source>
        <dbReference type="SAM" id="MobiDB-lite"/>
    </source>
</evidence>
<organism evidence="8 9">
    <name type="scientific">Vigna mungo</name>
    <name type="common">Black gram</name>
    <name type="synonym">Phaseolus mungo</name>
    <dbReference type="NCBI Taxonomy" id="3915"/>
    <lineage>
        <taxon>Eukaryota</taxon>
        <taxon>Viridiplantae</taxon>
        <taxon>Streptophyta</taxon>
        <taxon>Embryophyta</taxon>
        <taxon>Tracheophyta</taxon>
        <taxon>Spermatophyta</taxon>
        <taxon>Magnoliopsida</taxon>
        <taxon>eudicotyledons</taxon>
        <taxon>Gunneridae</taxon>
        <taxon>Pentapetalae</taxon>
        <taxon>rosids</taxon>
        <taxon>fabids</taxon>
        <taxon>Fabales</taxon>
        <taxon>Fabaceae</taxon>
        <taxon>Papilionoideae</taxon>
        <taxon>50 kb inversion clade</taxon>
        <taxon>NPAAA clade</taxon>
        <taxon>indigoferoid/millettioid clade</taxon>
        <taxon>Phaseoleae</taxon>
        <taxon>Vigna</taxon>
    </lineage>
</organism>
<sequence>MGTIVMDATERVVRGWRVLNTGSPITVPIGRATLGRITNKGDLTTEHYLPIHKEALSFVEQATEQKNIYMEEREKVELEREKLVQQRGGKRKSTPHRNQFNHHHHHPIPESDPNPQIPSIIQSTRGKSTISSLLLCTFSNNTPSSNNDIAIINATAQSKKKTNFSAATSQGCTIEASQQVLVSAVIRSSADWQGKKTTKKKYKRTIKSLASVPDRYQVIYKR</sequence>
<name>A0AAQ3S922_VIGMU</name>
<evidence type="ECO:0000256" key="3">
    <source>
        <dbReference type="ARBA" id="ARBA00022741"/>
    </source>
</evidence>
<evidence type="ECO:0000313" key="9">
    <source>
        <dbReference type="Proteomes" id="UP001374535"/>
    </source>
</evidence>
<dbReference type="InterPro" id="IPR050053">
    <property type="entry name" value="ATPase_alpha/beta_chains"/>
</dbReference>
<protein>
    <recommendedName>
        <fullName evidence="1">H(+)-transporting two-sector ATPase</fullName>
        <ecNumber evidence="1">7.1.2.2</ecNumber>
    </recommendedName>
</protein>